<proteinExistence type="inferred from homology"/>
<dbReference type="Gene3D" id="3.30.300.30">
    <property type="match status" value="1"/>
</dbReference>
<accession>A0A428JX60</accession>
<evidence type="ECO:0000259" key="3">
    <source>
        <dbReference type="Pfam" id="PF00501"/>
    </source>
</evidence>
<dbReference type="Pfam" id="PF00501">
    <property type="entry name" value="AMP-binding"/>
    <property type="match status" value="1"/>
</dbReference>
<keyword evidence="5" id="KW-1185">Reference proteome</keyword>
<dbReference type="Gene3D" id="3.40.50.12780">
    <property type="entry name" value="N-terminal domain of ligase-like"/>
    <property type="match status" value="1"/>
</dbReference>
<evidence type="ECO:0000256" key="2">
    <source>
        <dbReference type="ARBA" id="ARBA00022598"/>
    </source>
</evidence>
<keyword evidence="2 4" id="KW-0436">Ligase</keyword>
<dbReference type="AlphaFoldDB" id="A0A428JX60"/>
<evidence type="ECO:0000256" key="1">
    <source>
        <dbReference type="ARBA" id="ARBA00006432"/>
    </source>
</evidence>
<dbReference type="InterPro" id="IPR000873">
    <property type="entry name" value="AMP-dep_synth/lig_dom"/>
</dbReference>
<protein>
    <submittedName>
        <fullName evidence="4">O-succinylbenzoic acid--CoA ligase</fullName>
    </submittedName>
</protein>
<feature type="domain" description="AMP-dependent synthetase/ligase" evidence="3">
    <location>
        <begin position="53"/>
        <end position="213"/>
    </location>
</feature>
<sequence length="345" mass="39071">MHPSFKLNGIHFSAEALKEVSYSYIKEGEDFEKQIGHFLLEWLDHNAFINLKTSGSTGKPKLIKMDKQAMVNSAIATGRFFNLSAGKSALLCLPSNYIAGKMMLVRAMVLGLDLTLINPKIVLNINPKKEFDFCAMIPMQVEKNLNKLTNIKTLIVGGAAVSRQLEEKIKPLNTHVYATYGMTETVSHIALKKLNHTRKKAFYKLLPNISIKQDDRECLIINAPKLTKKEIITNDIVKLHSNKTFEWLGRFDNVINSGGIKLIPEPIEAKLQQHISERFFIASLPDDHLGEKLVLIIEGNEKSLPKSTFKQLDKLQQPKEIFFVDKFIETNSGKVQREQTLKLIN</sequence>
<dbReference type="InterPro" id="IPR045851">
    <property type="entry name" value="AMP-bd_C_sf"/>
</dbReference>
<organism evidence="4 5">
    <name type="scientific">Mangrovimonas spongiae</name>
    <dbReference type="NCBI Taxonomy" id="2494697"/>
    <lineage>
        <taxon>Bacteria</taxon>
        <taxon>Pseudomonadati</taxon>
        <taxon>Bacteroidota</taxon>
        <taxon>Flavobacteriia</taxon>
        <taxon>Flavobacteriales</taxon>
        <taxon>Flavobacteriaceae</taxon>
        <taxon>Mangrovimonas</taxon>
    </lineage>
</organism>
<comment type="similarity">
    <text evidence="1">Belongs to the ATP-dependent AMP-binding enzyme family.</text>
</comment>
<evidence type="ECO:0000313" key="5">
    <source>
        <dbReference type="Proteomes" id="UP000270620"/>
    </source>
</evidence>
<dbReference type="OrthoDB" id="8870348at2"/>
<evidence type="ECO:0000313" key="4">
    <source>
        <dbReference type="EMBL" id="RSK38767.1"/>
    </source>
</evidence>
<reference evidence="4 5" key="1">
    <citation type="submission" date="2018-12" db="EMBL/GenBank/DDBJ databases">
        <title>Mangrovimonas spongiae sp. nov., a novel member of the genus Mangrovimonas isolated from marine sponge.</title>
        <authorList>
            <person name="Zhuang L."/>
            <person name="Luo L."/>
        </authorList>
    </citation>
    <scope>NUCLEOTIDE SEQUENCE [LARGE SCALE GENOMIC DNA]</scope>
    <source>
        <strain evidence="4 5">HN-E26</strain>
    </source>
</reference>
<gene>
    <name evidence="4" type="ORF">EJA19_11435</name>
</gene>
<dbReference type="GO" id="GO:0031956">
    <property type="term" value="F:medium-chain fatty acid-CoA ligase activity"/>
    <property type="evidence" value="ECO:0007669"/>
    <property type="project" value="TreeGrafter"/>
</dbReference>
<dbReference type="PANTHER" id="PTHR43201:SF5">
    <property type="entry name" value="MEDIUM-CHAIN ACYL-COA LIGASE ACSF2, MITOCHONDRIAL"/>
    <property type="match status" value="1"/>
</dbReference>
<dbReference type="Proteomes" id="UP000270620">
    <property type="component" value="Unassembled WGS sequence"/>
</dbReference>
<dbReference type="PANTHER" id="PTHR43201">
    <property type="entry name" value="ACYL-COA SYNTHETASE"/>
    <property type="match status" value="1"/>
</dbReference>
<dbReference type="SUPFAM" id="SSF56801">
    <property type="entry name" value="Acetyl-CoA synthetase-like"/>
    <property type="match status" value="1"/>
</dbReference>
<dbReference type="GO" id="GO:0006631">
    <property type="term" value="P:fatty acid metabolic process"/>
    <property type="evidence" value="ECO:0007669"/>
    <property type="project" value="TreeGrafter"/>
</dbReference>
<name>A0A428JX60_9FLAO</name>
<dbReference type="RefSeq" id="WP_125468612.1">
    <property type="nucleotide sequence ID" value="NZ_RWBG01000005.1"/>
</dbReference>
<dbReference type="InterPro" id="IPR042099">
    <property type="entry name" value="ANL_N_sf"/>
</dbReference>
<dbReference type="EMBL" id="RWBG01000005">
    <property type="protein sequence ID" value="RSK38767.1"/>
    <property type="molecule type" value="Genomic_DNA"/>
</dbReference>
<comment type="caution">
    <text evidence="4">The sequence shown here is derived from an EMBL/GenBank/DDBJ whole genome shotgun (WGS) entry which is preliminary data.</text>
</comment>